<gene>
    <name evidence="1" type="ORF">AGR2A_Cc120076</name>
</gene>
<evidence type="ECO:0000313" key="1">
    <source>
        <dbReference type="EMBL" id="CUW87507.1"/>
    </source>
</evidence>
<keyword evidence="2" id="KW-1185">Reference proteome</keyword>
<reference evidence="1 2" key="1">
    <citation type="submission" date="2016-01" db="EMBL/GenBank/DDBJ databases">
        <authorList>
            <person name="Regsiter A."/>
            <person name="william w."/>
        </authorList>
    </citation>
    <scope>NUCLEOTIDE SEQUENCE [LARGE SCALE GENOMIC DNA]</scope>
    <source>
        <strain evidence="1 2">CFBP 5494</strain>
    </source>
</reference>
<dbReference type="AlphaFoldDB" id="A0A9W5AZ55"/>
<dbReference type="EMBL" id="FBVY01000004">
    <property type="protein sequence ID" value="CUW87507.1"/>
    <property type="molecule type" value="Genomic_DNA"/>
</dbReference>
<sequence length="103" mass="11392">MSEEFKERMVQDLMRKVFGVETKAGRTSPAYCALQDIRNGHVGPEVVARSSLSVLSSDDGADIGATLWLRDYRSAIDTNGYEYGTTTVQRGEMTLVKLVKKTS</sequence>
<comment type="caution">
    <text evidence="1">The sequence shown here is derived from an EMBL/GenBank/DDBJ whole genome shotgun (WGS) entry which is preliminary data.</text>
</comment>
<dbReference type="Proteomes" id="UP000191933">
    <property type="component" value="Unassembled WGS sequence"/>
</dbReference>
<dbReference type="RefSeq" id="WP_080822753.1">
    <property type="nucleotide sequence ID" value="NZ_LT009718.1"/>
</dbReference>
<organism evidence="1 2">
    <name type="scientific">Agrobacterium genomosp. 2 str. CFBP 5494</name>
    <dbReference type="NCBI Taxonomy" id="1183436"/>
    <lineage>
        <taxon>Bacteria</taxon>
        <taxon>Pseudomonadati</taxon>
        <taxon>Pseudomonadota</taxon>
        <taxon>Alphaproteobacteria</taxon>
        <taxon>Hyphomicrobiales</taxon>
        <taxon>Rhizobiaceae</taxon>
        <taxon>Rhizobium/Agrobacterium group</taxon>
        <taxon>Agrobacterium</taxon>
        <taxon>Agrobacterium tumefaciens complex</taxon>
    </lineage>
</organism>
<protein>
    <submittedName>
        <fullName evidence="1">Uncharacterized protein</fullName>
    </submittedName>
</protein>
<name>A0A9W5AZ55_9HYPH</name>
<accession>A0A9W5AZ55</accession>
<proteinExistence type="predicted"/>
<evidence type="ECO:0000313" key="2">
    <source>
        <dbReference type="Proteomes" id="UP000191933"/>
    </source>
</evidence>